<evidence type="ECO:0000313" key="2">
    <source>
        <dbReference type="Proteomes" id="UP000250561"/>
    </source>
</evidence>
<reference evidence="1 2" key="1">
    <citation type="submission" date="2018-06" db="EMBL/GenBank/DDBJ databases">
        <authorList>
            <consortium name="Pathogen Informatics"/>
            <person name="Doyle S."/>
        </authorList>
    </citation>
    <scope>NUCLEOTIDE SEQUENCE [LARGE SCALE GENOMIC DNA]</scope>
    <source>
        <strain evidence="1 2">NCTC11126</strain>
    </source>
</reference>
<proteinExistence type="predicted"/>
<gene>
    <name evidence="1" type="ORF">NCTC11126_01754</name>
</gene>
<evidence type="ECO:0000313" key="1">
    <source>
        <dbReference type="EMBL" id="SPW42260.1"/>
    </source>
</evidence>
<dbReference type="AlphaFoldDB" id="A0A2X1J5N3"/>
<dbReference type="EMBL" id="UARS01000005">
    <property type="protein sequence ID" value="SPW42260.1"/>
    <property type="molecule type" value="Genomic_DNA"/>
</dbReference>
<protein>
    <submittedName>
        <fullName evidence="1">Uncharacterized protein</fullName>
    </submittedName>
</protein>
<sequence length="148" mass="16917">MNNVAQVKKLLSELAKSDTSSLYAVCHQIAVYIERHPKQINLTIGGLRAALQRTADGDDLLIRAAFTLSLHPFQALKVRYRLYDENLSEVIQEMEHPDYMVAVSQEEFVDSEGNQISLSDLHRRTFPYFVNMFKAEPDPESTASRRMD</sequence>
<dbReference type="Proteomes" id="UP000250561">
    <property type="component" value="Unassembled WGS sequence"/>
</dbReference>
<name>A0A2X1J5N3_ECOLX</name>
<dbReference type="RefSeq" id="WP_048976446.1">
    <property type="nucleotide sequence ID" value="NZ_BICX01000021.1"/>
</dbReference>
<organism evidence="1 2">
    <name type="scientific">Escherichia coli</name>
    <dbReference type="NCBI Taxonomy" id="562"/>
    <lineage>
        <taxon>Bacteria</taxon>
        <taxon>Pseudomonadati</taxon>
        <taxon>Pseudomonadota</taxon>
        <taxon>Gammaproteobacteria</taxon>
        <taxon>Enterobacterales</taxon>
        <taxon>Enterobacteriaceae</taxon>
        <taxon>Escherichia</taxon>
    </lineage>
</organism>
<accession>A0A2X1J5N3</accession>